<dbReference type="EMBL" id="WITK01000010">
    <property type="protein sequence ID" value="MQW92127.1"/>
    <property type="molecule type" value="Genomic_DNA"/>
</dbReference>
<dbReference type="Proteomes" id="UP000480556">
    <property type="component" value="Unassembled WGS sequence"/>
</dbReference>
<evidence type="ECO:0000259" key="1">
    <source>
        <dbReference type="Pfam" id="PF12697"/>
    </source>
</evidence>
<keyword evidence="2" id="KW-0378">Hydrolase</keyword>
<dbReference type="GO" id="GO:0004806">
    <property type="term" value="F:triacylglycerol lipase activity"/>
    <property type="evidence" value="ECO:0007669"/>
    <property type="project" value="InterPro"/>
</dbReference>
<evidence type="ECO:0000313" key="4">
    <source>
        <dbReference type="Proteomes" id="UP000327478"/>
    </source>
</evidence>
<dbReference type="PANTHER" id="PTHR34853:SF1">
    <property type="entry name" value="LIPASE 5"/>
    <property type="match status" value="1"/>
</dbReference>
<name>A0A5Q0P257_9GAMM</name>
<dbReference type="RefSeq" id="WP_153371102.1">
    <property type="nucleotide sequence ID" value="NZ_CP045650.1"/>
</dbReference>
<dbReference type="EMBL" id="CP045650">
    <property type="protein sequence ID" value="QGA10702.1"/>
    <property type="molecule type" value="Genomic_DNA"/>
</dbReference>
<feature type="domain" description="AB hydrolase-1" evidence="1">
    <location>
        <begin position="115"/>
        <end position="382"/>
    </location>
</feature>
<dbReference type="InterPro" id="IPR000073">
    <property type="entry name" value="AB_hydrolase_1"/>
</dbReference>
<proteinExistence type="predicted"/>
<dbReference type="InterPro" id="IPR029058">
    <property type="entry name" value="AB_hydrolase_fold"/>
</dbReference>
<dbReference type="InterPro" id="IPR005152">
    <property type="entry name" value="Lipase_secreted"/>
</dbReference>
<evidence type="ECO:0000313" key="5">
    <source>
        <dbReference type="Proteomes" id="UP000480556"/>
    </source>
</evidence>
<dbReference type="Gene3D" id="3.40.50.1820">
    <property type="entry name" value="alpha/beta hydrolase"/>
    <property type="match status" value="1"/>
</dbReference>
<protein>
    <submittedName>
        <fullName evidence="2">Alpha/beta fold hydrolase</fullName>
    </submittedName>
</protein>
<dbReference type="SUPFAM" id="SSF53474">
    <property type="entry name" value="alpha/beta-Hydrolases"/>
    <property type="match status" value="1"/>
</dbReference>
<keyword evidence="4" id="KW-1185">Reference proteome</keyword>
<reference evidence="4 5" key="1">
    <citation type="submission" date="2019-10" db="EMBL/GenBank/DDBJ databases">
        <authorList>
            <person name="Dong K."/>
        </authorList>
    </citation>
    <scope>NUCLEOTIDE SEQUENCE [LARGE SCALE GENOMIC DNA]</scope>
    <source>
        <strain evidence="3">Dk386</strain>
        <strain evidence="4">dk386</strain>
        <strain evidence="5">dk771</strain>
        <strain evidence="2">Dk771</strain>
    </source>
</reference>
<dbReference type="GO" id="GO:0016042">
    <property type="term" value="P:lipid catabolic process"/>
    <property type="evidence" value="ECO:0007669"/>
    <property type="project" value="InterPro"/>
</dbReference>
<dbReference type="PIRSF" id="PIRSF029171">
    <property type="entry name" value="Esterase_LipA"/>
    <property type="match status" value="1"/>
</dbReference>
<dbReference type="Pfam" id="PF12697">
    <property type="entry name" value="Abhydrolase_6"/>
    <property type="match status" value="1"/>
</dbReference>
<sequence length="405" mass="43397">MKQNIKNIALTVLCGSLLLSGCGSDDNDTVIIETGPVKTFNVDGDVAKVVNKHDVFTYPMMSVTGKMVTATTLVFTPKGNAPQGGWPIVVWAHGTTGAADKCAPSRLALASPEKQLIMGLVQKGYAVIAPDYEGLGNDNVPHPYLHLTSAANSILSAIHEARKFYGDELGREWSVIGWSQGGHAALAAAEYQKALLGYKFKGTVAIAPASYLAETLNYGMGVANQYAGSVQTLPVAKQIAGTLYGYAAIVSSGIKAANPTFNYNQAFLADKVDIAKNAELECSPQVAEKFRDDIDLFLSSSSNGGFSAYQALQPKFLLDADVRAYLSENLPAQNKITNKVYVYQGTGDTTVPAQITVDYLLPDLIAAVEKPDHLIFRAKPDATHQTIMTDYTSELVDTVDSLMKE</sequence>
<dbReference type="Proteomes" id="UP000327478">
    <property type="component" value="Chromosome"/>
</dbReference>
<evidence type="ECO:0000313" key="2">
    <source>
        <dbReference type="EMBL" id="MQW92127.1"/>
    </source>
</evidence>
<dbReference type="PROSITE" id="PS51257">
    <property type="entry name" value="PROKAR_LIPOPROTEIN"/>
    <property type="match status" value="1"/>
</dbReference>
<dbReference type="PANTHER" id="PTHR34853">
    <property type="match status" value="1"/>
</dbReference>
<organism evidence="2 5">
    <name type="scientific">Acinetobacter wanghuae</name>
    <dbReference type="NCBI Taxonomy" id="2662362"/>
    <lineage>
        <taxon>Bacteria</taxon>
        <taxon>Pseudomonadati</taxon>
        <taxon>Pseudomonadota</taxon>
        <taxon>Gammaproteobacteria</taxon>
        <taxon>Moraxellales</taxon>
        <taxon>Moraxellaceae</taxon>
        <taxon>Acinetobacter</taxon>
    </lineage>
</organism>
<evidence type="ECO:0000313" key="3">
    <source>
        <dbReference type="EMBL" id="QGA10702.1"/>
    </source>
</evidence>
<accession>A0A5Q0P257</accession>
<gene>
    <name evidence="3" type="ORF">GFH30_04515</name>
    <name evidence="2" type="ORF">GHJ48_06920</name>
</gene>
<dbReference type="AlphaFoldDB" id="A0A5Q0P257"/>